<accession>A0A7J6TT02</accession>
<feature type="compositionally biased region" description="Low complexity" evidence="3">
    <location>
        <begin position="264"/>
        <end position="276"/>
    </location>
</feature>
<evidence type="ECO:0000313" key="6">
    <source>
        <dbReference type="Proteomes" id="UP000574390"/>
    </source>
</evidence>
<dbReference type="SMART" id="SM00297">
    <property type="entry name" value="BROMO"/>
    <property type="match status" value="2"/>
</dbReference>
<feature type="domain" description="Bromo" evidence="4">
    <location>
        <begin position="129"/>
        <end position="175"/>
    </location>
</feature>
<feature type="non-terminal residue" evidence="5">
    <location>
        <position position="444"/>
    </location>
</feature>
<feature type="domain" description="Bromo" evidence="4">
    <location>
        <begin position="317"/>
        <end position="391"/>
    </location>
</feature>
<gene>
    <name evidence="5" type="primary">BDF1_2</name>
    <name evidence="5" type="ORF">FOZ62_025530</name>
</gene>
<dbReference type="AlphaFoldDB" id="A0A7J6TT02"/>
<evidence type="ECO:0000259" key="4">
    <source>
        <dbReference type="PROSITE" id="PS50014"/>
    </source>
</evidence>
<protein>
    <submittedName>
        <fullName evidence="5">Transcription initiation at TATA-containing promoter protein</fullName>
    </submittedName>
</protein>
<feature type="non-terminal residue" evidence="5">
    <location>
        <position position="1"/>
    </location>
</feature>
<dbReference type="CDD" id="cd04369">
    <property type="entry name" value="Bromodomain"/>
    <property type="match status" value="2"/>
</dbReference>
<dbReference type="PRINTS" id="PR00503">
    <property type="entry name" value="BROMODOMAIN"/>
</dbReference>
<dbReference type="Gene3D" id="1.20.920.10">
    <property type="entry name" value="Bromodomain-like"/>
    <property type="match status" value="3"/>
</dbReference>
<dbReference type="EMBL" id="JABANM010004897">
    <property type="protein sequence ID" value="KAF4748514.1"/>
    <property type="molecule type" value="Genomic_DNA"/>
</dbReference>
<dbReference type="SUPFAM" id="SSF47370">
    <property type="entry name" value="Bromodomain"/>
    <property type="match status" value="2"/>
</dbReference>
<reference evidence="5 6" key="1">
    <citation type="submission" date="2020-04" db="EMBL/GenBank/DDBJ databases">
        <title>Perkinsus olseni comparative genomics.</title>
        <authorList>
            <person name="Bogema D.R."/>
        </authorList>
    </citation>
    <scope>NUCLEOTIDE SEQUENCE [LARGE SCALE GENOMIC DNA]</scope>
    <source>
        <strain evidence="5">ATCC PRA-205</strain>
    </source>
</reference>
<feature type="compositionally biased region" description="Basic and acidic residues" evidence="3">
    <location>
        <begin position="195"/>
        <end position="209"/>
    </location>
</feature>
<dbReference type="InterPro" id="IPR001487">
    <property type="entry name" value="Bromodomain"/>
</dbReference>
<dbReference type="PROSITE" id="PS50014">
    <property type="entry name" value="BROMODOMAIN_2"/>
    <property type="match status" value="2"/>
</dbReference>
<keyword evidence="1 2" id="KW-0103">Bromodomain</keyword>
<proteinExistence type="predicted"/>
<sequence length="444" mass="50218">AMPEHGQLPPSYPGLDFGPLTGVDEDMESDLSISTEDCSTSNINTVTAGLPMPSPFSASFRPPFVVHLMTWRDECKKVRARVEKADRGYFFVKPVIECELPDEVKRRYRLVEREGKIFRTAKIFTAQAISSPMDLRTVGERLENDPLYSSHRFEEDMNLMFSNCFLFNTPGEYAHTEGKRLKKLFDTAWRTAKERINRDSEKAPSERTARSGTRRRAPSSTVSSPQSRRSSKRGGRTQATRSTKKTAAGNKGGRKASEGGPVTSGAASSSSSSSSAFPTLFPSDSTPVAAKPADITEVTRLTANWHRTIRVIYRAVKNHSDAYVLESPVVEHPAVSMEEKVKYQKTIKRPMDLRTVEENLELFPRPIDFHNDMMLIFSNCEEFNGEKPITEMARAIERHYLKQWAYSEKDVMESYNAALALGYEPLLDLWEEWRHESPVLDLET</sequence>
<name>A0A7J6TT02_PEROL</name>
<dbReference type="Proteomes" id="UP000574390">
    <property type="component" value="Unassembled WGS sequence"/>
</dbReference>
<dbReference type="PANTHER" id="PTHR15398:SF4">
    <property type="entry name" value="BROMODOMAIN-CONTAINING PROTEIN 8 ISOFORM X1"/>
    <property type="match status" value="1"/>
</dbReference>
<feature type="region of interest" description="Disordered" evidence="3">
    <location>
        <begin position="195"/>
        <end position="288"/>
    </location>
</feature>
<feature type="compositionally biased region" description="Low complexity" evidence="3">
    <location>
        <begin position="218"/>
        <end position="228"/>
    </location>
</feature>
<dbReference type="Pfam" id="PF00439">
    <property type="entry name" value="Bromodomain"/>
    <property type="match status" value="2"/>
</dbReference>
<dbReference type="GO" id="GO:0035267">
    <property type="term" value="C:NuA4 histone acetyltransferase complex"/>
    <property type="evidence" value="ECO:0007669"/>
    <property type="project" value="TreeGrafter"/>
</dbReference>
<dbReference type="InterPro" id="IPR036427">
    <property type="entry name" value="Bromodomain-like_sf"/>
</dbReference>
<evidence type="ECO:0000313" key="5">
    <source>
        <dbReference type="EMBL" id="KAF4748514.1"/>
    </source>
</evidence>
<dbReference type="PANTHER" id="PTHR15398">
    <property type="entry name" value="BROMODOMAIN-CONTAINING PROTEIN 8"/>
    <property type="match status" value="1"/>
</dbReference>
<evidence type="ECO:0000256" key="2">
    <source>
        <dbReference type="PROSITE-ProRule" id="PRU00035"/>
    </source>
</evidence>
<comment type="caution">
    <text evidence="5">The sequence shown here is derived from an EMBL/GenBank/DDBJ whole genome shotgun (WGS) entry which is preliminary data.</text>
</comment>
<evidence type="ECO:0000256" key="1">
    <source>
        <dbReference type="ARBA" id="ARBA00023117"/>
    </source>
</evidence>
<organism evidence="5 6">
    <name type="scientific">Perkinsus olseni</name>
    <name type="common">Perkinsus atlanticus</name>
    <dbReference type="NCBI Taxonomy" id="32597"/>
    <lineage>
        <taxon>Eukaryota</taxon>
        <taxon>Sar</taxon>
        <taxon>Alveolata</taxon>
        <taxon>Perkinsozoa</taxon>
        <taxon>Perkinsea</taxon>
        <taxon>Perkinsida</taxon>
        <taxon>Perkinsidae</taxon>
        <taxon>Perkinsus</taxon>
    </lineage>
</organism>
<evidence type="ECO:0000256" key="3">
    <source>
        <dbReference type="SAM" id="MobiDB-lite"/>
    </source>
</evidence>